<dbReference type="PROSITE" id="PS51419">
    <property type="entry name" value="RAB"/>
    <property type="match status" value="1"/>
</dbReference>
<evidence type="ECO:0000313" key="2">
    <source>
        <dbReference type="EMBL" id="CAL1533770.1"/>
    </source>
</evidence>
<comment type="similarity">
    <text evidence="1">Belongs to the small GTPase superfamily. Rab family.</text>
</comment>
<dbReference type="InterPro" id="IPR050209">
    <property type="entry name" value="Rab_GTPases_membrane_traffic"/>
</dbReference>
<organism evidence="2 3">
    <name type="scientific">Lymnaea stagnalis</name>
    <name type="common">Great pond snail</name>
    <name type="synonym">Helix stagnalis</name>
    <dbReference type="NCBI Taxonomy" id="6523"/>
    <lineage>
        <taxon>Eukaryota</taxon>
        <taxon>Metazoa</taxon>
        <taxon>Spiralia</taxon>
        <taxon>Lophotrochozoa</taxon>
        <taxon>Mollusca</taxon>
        <taxon>Gastropoda</taxon>
        <taxon>Heterobranchia</taxon>
        <taxon>Euthyneura</taxon>
        <taxon>Panpulmonata</taxon>
        <taxon>Hygrophila</taxon>
        <taxon>Lymnaeoidea</taxon>
        <taxon>Lymnaeidae</taxon>
        <taxon>Lymnaea</taxon>
    </lineage>
</organism>
<accession>A0AAV2HJZ4</accession>
<comment type="caution">
    <text evidence="2">The sequence shown here is derived from an EMBL/GenBank/DDBJ whole genome shotgun (WGS) entry which is preliminary data.</text>
</comment>
<dbReference type="SMART" id="SM00175">
    <property type="entry name" value="RAB"/>
    <property type="match status" value="1"/>
</dbReference>
<dbReference type="Gene3D" id="3.40.50.300">
    <property type="entry name" value="P-loop containing nucleotide triphosphate hydrolases"/>
    <property type="match status" value="1"/>
</dbReference>
<proteinExistence type="inferred from homology"/>
<dbReference type="FunFam" id="3.40.50.300:FF:001447">
    <property type="entry name" value="Ras-related protein Rab-1B"/>
    <property type="match status" value="1"/>
</dbReference>
<dbReference type="Pfam" id="PF00071">
    <property type="entry name" value="Ras"/>
    <property type="match status" value="1"/>
</dbReference>
<dbReference type="GO" id="GO:0005525">
    <property type="term" value="F:GTP binding"/>
    <property type="evidence" value="ECO:0007669"/>
    <property type="project" value="InterPro"/>
</dbReference>
<dbReference type="Proteomes" id="UP001497497">
    <property type="component" value="Unassembled WGS sequence"/>
</dbReference>
<sequence length="216" mass="24711">MRFDYTIKIILLGDHAVGKSSLLVHLAEQYEPKDNSCQCLDFRPNGHVELAMRRNGKRILAKIVDTGGQERFRSITASFYRGTQGCLLLFDAEKPDTFRHVNSWYVDLEMYTSRQPMSTFLLGINTQSHNRQVTPEQVERLATQLEMQYHELLLTKKSNAVEIVFALLDKIVTHASRLPSLTIDILPYQARQHLAEKARRGSQEGVLDAEKFKCAC</sequence>
<dbReference type="AlphaFoldDB" id="A0AAV2HJZ4"/>
<gene>
    <name evidence="2" type="ORF">GSLYS_00007730001</name>
</gene>
<dbReference type="InterPro" id="IPR005225">
    <property type="entry name" value="Small_GTP-bd"/>
</dbReference>
<protein>
    <submittedName>
        <fullName evidence="2">Uncharacterized protein</fullName>
    </submittedName>
</protein>
<evidence type="ECO:0000313" key="3">
    <source>
        <dbReference type="Proteomes" id="UP001497497"/>
    </source>
</evidence>
<dbReference type="InterPro" id="IPR027417">
    <property type="entry name" value="P-loop_NTPase"/>
</dbReference>
<name>A0AAV2HJZ4_LYMST</name>
<dbReference type="EMBL" id="CAXITT010000151">
    <property type="protein sequence ID" value="CAL1533770.1"/>
    <property type="molecule type" value="Genomic_DNA"/>
</dbReference>
<dbReference type="CDD" id="cd00154">
    <property type="entry name" value="Rab"/>
    <property type="match status" value="1"/>
</dbReference>
<reference evidence="2 3" key="1">
    <citation type="submission" date="2024-04" db="EMBL/GenBank/DDBJ databases">
        <authorList>
            <consortium name="Genoscope - CEA"/>
            <person name="William W."/>
        </authorList>
    </citation>
    <scope>NUCLEOTIDE SEQUENCE [LARGE SCALE GENOMIC DNA]</scope>
</reference>
<evidence type="ECO:0000256" key="1">
    <source>
        <dbReference type="ARBA" id="ARBA00006270"/>
    </source>
</evidence>
<dbReference type="NCBIfam" id="TIGR00231">
    <property type="entry name" value="small_GTP"/>
    <property type="match status" value="1"/>
</dbReference>
<dbReference type="SUPFAM" id="SSF52540">
    <property type="entry name" value="P-loop containing nucleoside triphosphate hydrolases"/>
    <property type="match status" value="1"/>
</dbReference>
<dbReference type="PANTHER" id="PTHR47979">
    <property type="entry name" value="DRAB11-RELATED"/>
    <property type="match status" value="1"/>
</dbReference>
<dbReference type="GO" id="GO:0003924">
    <property type="term" value="F:GTPase activity"/>
    <property type="evidence" value="ECO:0007669"/>
    <property type="project" value="InterPro"/>
</dbReference>
<dbReference type="PRINTS" id="PR00449">
    <property type="entry name" value="RASTRNSFRMNG"/>
</dbReference>
<keyword evidence="3" id="KW-1185">Reference proteome</keyword>
<dbReference type="SMART" id="SM00173">
    <property type="entry name" value="RAS"/>
    <property type="match status" value="1"/>
</dbReference>
<dbReference type="PROSITE" id="PS51421">
    <property type="entry name" value="RAS"/>
    <property type="match status" value="1"/>
</dbReference>
<dbReference type="InterPro" id="IPR001806">
    <property type="entry name" value="Small_GTPase"/>
</dbReference>